<dbReference type="Ensembl" id="ENSCPRT00005013577.1">
    <property type="protein sequence ID" value="ENSCPRP00005011509.1"/>
    <property type="gene ID" value="ENSCPRG00005007277.1"/>
</dbReference>
<dbReference type="PANTHER" id="PTHR24116:SF0">
    <property type="entry name" value="KINASE D-INTERACTING SUBSTRATE OF 220 KDA"/>
    <property type="match status" value="1"/>
</dbReference>
<keyword evidence="7" id="KW-1185">Reference proteome</keyword>
<evidence type="ECO:0000313" key="6">
    <source>
        <dbReference type="Ensembl" id="ENSCPRP00005011509.1"/>
    </source>
</evidence>
<dbReference type="InterPro" id="IPR052771">
    <property type="entry name" value="Neurotrophin_sig_adaptor"/>
</dbReference>
<feature type="transmembrane region" description="Helical" evidence="3">
    <location>
        <begin position="641"/>
        <end position="661"/>
    </location>
</feature>
<dbReference type="InterPro" id="IPR002110">
    <property type="entry name" value="Ankyrin_rpt"/>
</dbReference>
<dbReference type="Proteomes" id="UP000594220">
    <property type="component" value="Unplaced"/>
</dbReference>
<dbReference type="GeneTree" id="ENSGT00940000156714"/>
<dbReference type="InterPro" id="IPR036770">
    <property type="entry name" value="Ankyrin_rpt-contain_sf"/>
</dbReference>
<sequence>MASLMTQSLLTYVEEGNVPALKTLLEKCKDVDERNENGQTPLMLAAEQGNLEIVQELLKKGANCNLEDSDNWTALISASKEGHVDIVAELLNCNVNLEHRDMGGWTALMWASYKGRTEVAELLLEKGSNPNITGLCICLAGSLVNFCLQYGTTPLIWAARKGHLECVKYLLQMGADVDQEGANSMTALIVAVKGGYTDSVKEILKRNPNVNLTDKDGNTALMIASKEGHTEIVQDLLDAGTYVNIPDRSGDTVLIGAVRGGHVEIVRALLHKYADIDIRGQDNKTALYWAVEKGNATMVRDILQCNPDTEICTKDGETPLIKATKMRNIEIVELLLDKGAKVSAIDKKGDTPLHIAIRGRSRKLAELLLRNPKDGRLLYRPNKAGETPYNIDCSHQKSILTQIFGARHLSPTESDGDMLGYDLYSSALADILSEPTMQPPICVGLYAQWGSGKSFLLKKLEDEMKTFAGQQIEPLFQFSWLIVFLTLMVCGGLGLLLAFTVDTKLGIAVALSLLAVLYIFFAVIYFGGQREGESWNWAWVLSTRLARHIGYLELLLKLMFVNPPELPEQTTKALPVRFLFTDYNRLSSVGGETSLAEMIATLSDACEREFGFLATRLFRVFKTEDTQGKKKWKKTCCLPSFVIFLFILSCIIAGITLLAIFNIDPKNMTVNAILISVACVVGLAFILNCRTWWQVIDSVLNSQRKRLHNAASKLHKLKSEGFMKVLKCEVELMAKMAKTIDSFTQNQTRLVVIIDGLDACEQDKVLQMLDTVRVLFSKGPFIAIFASDPHIIIKAINQNLNSVLRDSNINGHDYMRNIVHLPVFLNSRGLSSAKKLMVAATTNGDVPYSDNTGLHEEVDRRVSQNSLGEMTKLGSKTALNRRDTYRRRQMQRTITRQMSFDLTKLLVTEDWFSDISPQTMRRLLNIVSVTGRLLRANQITFNWDRLASWINLTEQWPYRTSWLILYLEETEGVPDQLTLKTIYERISKNIPTTKDVEPLLEIDGDIRNFEVFLSSRTPVLIARDVKIFLPCTVNLDPKLREIIADVRAARDQMNIGGLPYPTLPLHEAPARASSVFSQPSSVCSSSTSFNGPFNGGVLSPQPHSSYYSGMTGPQHPFYNRPFFAPYVYMPRYYPGSSHLISRPPLKTSLSRDQSNGLVSILKDNLTTNLDKYSEFCLSSFCFVPFSKLCKSGLNKQRQVLPLSVNSHVSLSSLTVESVCEKLKQIEGLDQNMLSQYCATIKKANINGRVLAQCNTEELKREMNMNFGDWHLFKSMILEMRNSENQAIHEDSRGASEHVTNVIPHNELAHRSGHNSELPHTELTGLSGQAPYALNFSFEELNTIGLDEAPPRHSNLSWQSQTRRTPSLSSLNSQDSSIEISKLTDKVQAEYRDAYREYIAQMSQLEGGASSTTVSGRSSPHSTTAFYMGQSTSGGSLHSSIEQEKGKDGEQKQDDGRKSFLLKRNDVVDYSTSGVSTNDASPLDPITEEDEKSDQSGSKLLPGKKSSERTSIFQAADIKLKGVTLRYQKLPSDEDESGTEESDNTPLLKEGKDKKMDGKMDKQPKSPEHGSEPIRTFIKAKEYLTDALLDKKDSSDSGVRSSESSPNHSLHNEGADDSQLEKANLIELEDDSHSGKRGIPHSLSGLQDPAVVRMSICSEDKKSPSESSLIASSPEENWPACQKVYNLNRTPSTVTLNNNSAPANRGNQNFEETEGIRESPQIILRPGSSSNSTAVQNENLKSVAHKRSQRSSYTRLSKDASELHTVTASDAAGFGEERESIL</sequence>
<feature type="compositionally biased region" description="Polar residues" evidence="2">
    <location>
        <begin position="1469"/>
        <end position="1479"/>
    </location>
</feature>
<dbReference type="PRINTS" id="PR01415">
    <property type="entry name" value="ANKYRIN"/>
</dbReference>
<dbReference type="PROSITE" id="PS50297">
    <property type="entry name" value="ANK_REP_REGION"/>
    <property type="match status" value="7"/>
</dbReference>
<dbReference type="GO" id="GO:0030165">
    <property type="term" value="F:PDZ domain binding"/>
    <property type="evidence" value="ECO:0007669"/>
    <property type="project" value="TreeGrafter"/>
</dbReference>
<feature type="repeat" description="ANK" evidence="1">
    <location>
        <begin position="348"/>
        <end position="371"/>
    </location>
</feature>
<dbReference type="Pfam" id="PF07693">
    <property type="entry name" value="KAP_NTPase"/>
    <property type="match status" value="1"/>
</dbReference>
<evidence type="ECO:0000256" key="3">
    <source>
        <dbReference type="SAM" id="Phobius"/>
    </source>
</evidence>
<dbReference type="Pfam" id="PF12796">
    <property type="entry name" value="Ank_2"/>
    <property type="match status" value="3"/>
</dbReference>
<feature type="compositionally biased region" description="Polar residues" evidence="2">
    <location>
        <begin position="1693"/>
        <end position="1709"/>
    </location>
</feature>
<feature type="compositionally biased region" description="Acidic residues" evidence="2">
    <location>
        <begin position="1532"/>
        <end position="1542"/>
    </location>
</feature>
<dbReference type="InterPro" id="IPR013761">
    <property type="entry name" value="SAM/pointed_sf"/>
</dbReference>
<feature type="compositionally biased region" description="Low complexity" evidence="2">
    <location>
        <begin position="1595"/>
        <end position="1604"/>
    </location>
</feature>
<dbReference type="SMART" id="SM00248">
    <property type="entry name" value="ANK"/>
    <property type="match status" value="11"/>
</dbReference>
<feature type="transmembrane region" description="Helical" evidence="3">
    <location>
        <begin position="505"/>
        <end position="527"/>
    </location>
</feature>
<dbReference type="SUPFAM" id="SSF48403">
    <property type="entry name" value="Ankyrin repeat"/>
    <property type="match status" value="1"/>
</dbReference>
<dbReference type="Pfam" id="PF00023">
    <property type="entry name" value="Ank"/>
    <property type="match status" value="2"/>
</dbReference>
<feature type="repeat" description="ANK" evidence="1">
    <location>
        <begin position="103"/>
        <end position="135"/>
    </location>
</feature>
<keyword evidence="3" id="KW-0812">Transmembrane</keyword>
<feature type="domain" description="KAP NTPase" evidence="4">
    <location>
        <begin position="421"/>
        <end position="933"/>
    </location>
</feature>
<dbReference type="PANTHER" id="PTHR24116">
    <property type="entry name" value="KINASE D-INTERACTING SUBSTRATE OF 220 KDA"/>
    <property type="match status" value="1"/>
</dbReference>
<feature type="domain" description="Kinase D-interacting substrate of 220 kDa-like SAM" evidence="5">
    <location>
        <begin position="1206"/>
        <end position="1292"/>
    </location>
</feature>
<proteinExistence type="predicted"/>
<dbReference type="FunFam" id="1.25.40.20:FF:000047">
    <property type="entry name" value="Kinase D-interacting substrate of 220 kDa B"/>
    <property type="match status" value="1"/>
</dbReference>
<feature type="compositionally biased region" description="Basic and acidic residues" evidence="2">
    <location>
        <begin position="1440"/>
        <end position="1466"/>
    </location>
</feature>
<dbReference type="Gene3D" id="1.10.150.50">
    <property type="entry name" value="Transcription Factor, Ets-1"/>
    <property type="match status" value="1"/>
</dbReference>
<evidence type="ECO:0000256" key="2">
    <source>
        <dbReference type="SAM" id="MobiDB-lite"/>
    </source>
</evidence>
<dbReference type="Pfam" id="PF23307">
    <property type="entry name" value="SAM_KIDINS220"/>
    <property type="match status" value="1"/>
</dbReference>
<evidence type="ECO:0000313" key="7">
    <source>
        <dbReference type="Proteomes" id="UP000594220"/>
    </source>
</evidence>
<feature type="compositionally biased region" description="Low complexity" evidence="2">
    <location>
        <begin position="1366"/>
        <end position="1375"/>
    </location>
</feature>
<feature type="compositionally biased region" description="Polar residues" evidence="2">
    <location>
        <begin position="1405"/>
        <end position="1439"/>
    </location>
</feature>
<feature type="region of interest" description="Disordered" evidence="2">
    <location>
        <begin position="1529"/>
        <end position="1576"/>
    </location>
</feature>
<reference evidence="6" key="1">
    <citation type="submission" date="2025-08" db="UniProtKB">
        <authorList>
            <consortium name="Ensembl"/>
        </authorList>
    </citation>
    <scope>IDENTIFICATION</scope>
</reference>
<dbReference type="GO" id="GO:0019887">
    <property type="term" value="F:protein kinase regulator activity"/>
    <property type="evidence" value="ECO:0007669"/>
    <property type="project" value="TreeGrafter"/>
</dbReference>
<dbReference type="FunFam" id="1.25.40.20:FF:000030">
    <property type="entry name" value="Kinase D-interacting substrate of 220 kDa"/>
    <property type="match status" value="1"/>
</dbReference>
<dbReference type="SUPFAM" id="SSF47769">
    <property type="entry name" value="SAM/Pointed domain"/>
    <property type="match status" value="1"/>
</dbReference>
<dbReference type="Gene3D" id="1.25.40.20">
    <property type="entry name" value="Ankyrin repeat-containing domain"/>
    <property type="match status" value="2"/>
</dbReference>
<dbReference type="GO" id="GO:0038180">
    <property type="term" value="P:nerve growth factor signaling pathway"/>
    <property type="evidence" value="ECO:0007669"/>
    <property type="project" value="TreeGrafter"/>
</dbReference>
<dbReference type="OMA" id="INHNMHS"/>
<dbReference type="PROSITE" id="PS50088">
    <property type="entry name" value="ANK_REPEAT"/>
    <property type="match status" value="8"/>
</dbReference>
<organism evidence="6 7">
    <name type="scientific">Crocodylus porosus</name>
    <name type="common">Saltwater crocodile</name>
    <name type="synonym">Estuarine crocodile</name>
    <dbReference type="NCBI Taxonomy" id="8502"/>
    <lineage>
        <taxon>Eukaryota</taxon>
        <taxon>Metazoa</taxon>
        <taxon>Chordata</taxon>
        <taxon>Craniata</taxon>
        <taxon>Vertebrata</taxon>
        <taxon>Euteleostomi</taxon>
        <taxon>Archelosauria</taxon>
        <taxon>Archosauria</taxon>
        <taxon>Crocodylia</taxon>
        <taxon>Longirostres</taxon>
        <taxon>Crocodylidae</taxon>
        <taxon>Crocodylus</taxon>
    </lineage>
</organism>
<keyword evidence="3" id="KW-1133">Transmembrane helix</keyword>
<feature type="repeat" description="ANK" evidence="1">
    <location>
        <begin position="183"/>
        <end position="215"/>
    </location>
</feature>
<feature type="compositionally biased region" description="Basic and acidic residues" evidence="2">
    <location>
        <begin position="1548"/>
        <end position="1571"/>
    </location>
</feature>
<dbReference type="InterPro" id="IPR057092">
    <property type="entry name" value="SAM_KIDINS220"/>
</dbReference>
<feature type="repeat" description="ANK" evidence="1">
    <location>
        <begin position="37"/>
        <end position="69"/>
    </location>
</feature>
<evidence type="ECO:0000259" key="5">
    <source>
        <dbReference type="Pfam" id="PF23307"/>
    </source>
</evidence>
<feature type="region of interest" description="Disordered" evidence="2">
    <location>
        <begin position="1588"/>
        <end position="1647"/>
    </location>
</feature>
<protein>
    <submittedName>
        <fullName evidence="6">Kinase D interacting substrate 220</fullName>
    </submittedName>
</protein>
<dbReference type="InterPro" id="IPR011646">
    <property type="entry name" value="KAP_P-loop"/>
</dbReference>
<feature type="region of interest" description="Disordered" evidence="2">
    <location>
        <begin position="1405"/>
        <end position="1507"/>
    </location>
</feature>
<feature type="repeat" description="ANK" evidence="1">
    <location>
        <begin position="249"/>
        <end position="281"/>
    </location>
</feature>
<feature type="repeat" description="ANK" evidence="1">
    <location>
        <begin position="315"/>
        <end position="347"/>
    </location>
</feature>
<dbReference type="FunFam" id="1.10.150.50:FF:000044">
    <property type="entry name" value="kinase D-interacting substrate of 220 kDa isoform X1"/>
    <property type="match status" value="1"/>
</dbReference>
<evidence type="ECO:0000256" key="1">
    <source>
        <dbReference type="PROSITE-ProRule" id="PRU00023"/>
    </source>
</evidence>
<name>A0A7M4EN75_CROPO</name>
<dbReference type="GO" id="GO:0048813">
    <property type="term" value="P:dendrite morphogenesis"/>
    <property type="evidence" value="ECO:0007669"/>
    <property type="project" value="Ensembl"/>
</dbReference>
<keyword evidence="1" id="KW-0040">ANK repeat</keyword>
<keyword evidence="3" id="KW-0472">Membrane</keyword>
<feature type="compositionally biased region" description="Polar residues" evidence="2">
    <location>
        <begin position="1353"/>
        <end position="1365"/>
    </location>
</feature>
<gene>
    <name evidence="6" type="primary">KIDINS220</name>
</gene>
<feature type="transmembrane region" description="Helical" evidence="3">
    <location>
        <begin position="673"/>
        <end position="693"/>
    </location>
</feature>
<feature type="repeat" description="ANK" evidence="1">
    <location>
        <begin position="216"/>
        <end position="248"/>
    </location>
</feature>
<reference evidence="6" key="2">
    <citation type="submission" date="2025-09" db="UniProtKB">
        <authorList>
            <consortium name="Ensembl"/>
        </authorList>
    </citation>
    <scope>IDENTIFICATION</scope>
</reference>
<accession>A0A7M4EN75</accession>
<feature type="transmembrane region" description="Helical" evidence="3">
    <location>
        <begin position="478"/>
        <end position="498"/>
    </location>
</feature>
<feature type="region of interest" description="Disordered" evidence="2">
    <location>
        <begin position="1693"/>
        <end position="1781"/>
    </location>
</feature>
<evidence type="ECO:0000259" key="4">
    <source>
        <dbReference type="Pfam" id="PF07693"/>
    </source>
</evidence>
<feature type="repeat" description="ANK" evidence="1">
    <location>
        <begin position="150"/>
        <end position="182"/>
    </location>
</feature>
<feature type="region of interest" description="Disordered" evidence="2">
    <location>
        <begin position="1347"/>
        <end position="1375"/>
    </location>
</feature>
<feature type="compositionally biased region" description="Polar residues" evidence="2">
    <location>
        <begin position="1726"/>
        <end position="1739"/>
    </location>
</feature>